<keyword evidence="2" id="KW-1185">Reference proteome</keyword>
<proteinExistence type="predicted"/>
<organism evidence="1 2">
    <name type="scientific">Vespula squamosa</name>
    <name type="common">Southern yellow jacket</name>
    <name type="synonym">Wasp</name>
    <dbReference type="NCBI Taxonomy" id="30214"/>
    <lineage>
        <taxon>Eukaryota</taxon>
        <taxon>Metazoa</taxon>
        <taxon>Ecdysozoa</taxon>
        <taxon>Arthropoda</taxon>
        <taxon>Hexapoda</taxon>
        <taxon>Insecta</taxon>
        <taxon>Pterygota</taxon>
        <taxon>Neoptera</taxon>
        <taxon>Endopterygota</taxon>
        <taxon>Hymenoptera</taxon>
        <taxon>Apocrita</taxon>
        <taxon>Aculeata</taxon>
        <taxon>Vespoidea</taxon>
        <taxon>Vespidae</taxon>
        <taxon>Vespinae</taxon>
        <taxon>Vespula</taxon>
    </lineage>
</organism>
<name>A0ABD2C6W3_VESSQ</name>
<comment type="caution">
    <text evidence="1">The sequence shown here is derived from an EMBL/GenBank/DDBJ whole genome shotgun (WGS) entry which is preliminary data.</text>
</comment>
<evidence type="ECO:0000313" key="1">
    <source>
        <dbReference type="EMBL" id="KAL2740073.1"/>
    </source>
</evidence>
<dbReference type="Proteomes" id="UP001607302">
    <property type="component" value="Unassembled WGS sequence"/>
</dbReference>
<sequence>MRKHAKIDNYLEWQHLNTRINCSLYFAVMLHKSKQIEKYETQMLNCLYLLENIWLKDKFFLISNKIISDAFGAYHLKHLHEFISNPYFYVSHYIPFLHLDYYNSNSLISMLCWKEYNRKLDFIMTKIINY</sequence>
<dbReference type="EMBL" id="JAUDFV010000020">
    <property type="protein sequence ID" value="KAL2740073.1"/>
    <property type="molecule type" value="Genomic_DNA"/>
</dbReference>
<protein>
    <submittedName>
        <fullName evidence="1">Glutathione S-transferase theta-3-like isoform X1</fullName>
    </submittedName>
</protein>
<gene>
    <name evidence="1" type="ORF">V1478_000214</name>
</gene>
<reference evidence="1 2" key="1">
    <citation type="journal article" date="2024" name="Ann. Entomol. Soc. Am.">
        <title>Genomic analyses of the southern and eastern yellowjacket wasps (Hymenoptera: Vespidae) reveal evolutionary signatures of social life.</title>
        <authorList>
            <person name="Catto M.A."/>
            <person name="Caine P.B."/>
            <person name="Orr S.E."/>
            <person name="Hunt B.G."/>
            <person name="Goodisman M.A.D."/>
        </authorList>
    </citation>
    <scope>NUCLEOTIDE SEQUENCE [LARGE SCALE GENOMIC DNA]</scope>
    <source>
        <strain evidence="1">233</strain>
        <tissue evidence="1">Head and thorax</tissue>
    </source>
</reference>
<dbReference type="AlphaFoldDB" id="A0ABD2C6W3"/>
<evidence type="ECO:0000313" key="2">
    <source>
        <dbReference type="Proteomes" id="UP001607302"/>
    </source>
</evidence>
<dbReference type="Gene3D" id="1.20.1050.10">
    <property type="match status" value="1"/>
</dbReference>
<accession>A0ABD2C6W3</accession>